<dbReference type="Pfam" id="PF03460">
    <property type="entry name" value="NIR_SIR_ferr"/>
    <property type="match status" value="2"/>
</dbReference>
<sequence>MKVIVVGNGMASTALVEELIRQGGDIEIHVFGEERTLSYNRIHLADILSGKKLFSQIVINRWSYYEEHGVKLHIGEKVEKVLPWKKLLLTSDGKLYPYDKLVIATGSLPKVPPIKGVDKKGVFTFRSIRDVYGIMELARVSKRAVVIGGGLLGLECAKALKDIGLDVYLVHLFDVLMEQYIDKTASDMLKKSLEGFGIRVLLSKRTEEIVGEKKVSRVRFSDGEEIEADMVIIATGVVPNVELAKNSGIKVDRGVLVNDFLETSEQDVYAIGDCIQHRGKTYGLLAPIMEQVKVCAKNLLYGNVERYEGSLSHAILKVAGVRLMSVGEIQEREGDEVILFKDGSRYRKAIVRDGRLVGAILLGDLAGSESLLDLIRTGKSVENIKPHFLIRDLIKEEVKITFKPEDLVCNCNAVSYGRILEAIKSGAKTVEDIQALTKASTSCGGCMPTIESILKEHVKVRPAKINKVEEYKRSRHPFEVNLREKLEVWAKERGDWQRVPEEDREYGLKWYGIFYRKATPGYFMVRIRITHGKLNADQARVIAYLSKKFGRNQVDLTSREQIQLRWIELKDLPEVLSAIERVGLTTLQTGMDNVRNITGDPLSGLAEDSIIDTIPISKRITEIFLGKRQYADLPRKFNLGLVGSKTDSINCRYNDLCFYLAKKDNIYGFNVYAGGKIGSGGPVEALDLNIFVLPYEAIDITKAVLEIYSDMGSREDRTKNRLYFLIEELGVEGFRGEIERRLLRNLWRKGEDLVERAGERTGIIRQKNGLYAVSLMVPAGIFTGEDLERLAYLSRKYGSGEIRLSVYQNIYLVNIPEEHLEELLSDPIFNKYPTSASPYLTGLIACQGSETCAFGVIENKPDALRLAGYLSQKMPIHLPLRMHWSGCAKGCGQHGAGDLGFVGTKVKINGEVKLAVDIFLKGKKVQTIPLDDLEDSMEGLVRTILEKGM</sequence>
<name>A0A7C2V3H8_9AQUI</name>
<keyword evidence="4" id="KW-0349">Heme</keyword>
<dbReference type="PRINTS" id="PR00411">
    <property type="entry name" value="PNDRDTASEI"/>
</dbReference>
<evidence type="ECO:0000259" key="16">
    <source>
        <dbReference type="Pfam" id="PF04324"/>
    </source>
</evidence>
<dbReference type="InterPro" id="IPR023753">
    <property type="entry name" value="FAD/NAD-binding_dom"/>
</dbReference>
<dbReference type="GO" id="GO:0016491">
    <property type="term" value="F:oxidoreductase activity"/>
    <property type="evidence" value="ECO:0007669"/>
    <property type="project" value="UniProtKB-KW"/>
</dbReference>
<keyword evidence="11" id="KW-0411">Iron-sulfur</keyword>
<dbReference type="GO" id="GO:0020037">
    <property type="term" value="F:heme binding"/>
    <property type="evidence" value="ECO:0007669"/>
    <property type="project" value="InterPro"/>
</dbReference>
<keyword evidence="8" id="KW-0274">FAD</keyword>
<dbReference type="InterPro" id="IPR007419">
    <property type="entry name" value="BFD-like_2Fe2S-bd_dom"/>
</dbReference>
<evidence type="ECO:0000256" key="4">
    <source>
        <dbReference type="ARBA" id="ARBA00022617"/>
    </source>
</evidence>
<evidence type="ECO:0000256" key="11">
    <source>
        <dbReference type="ARBA" id="ARBA00023014"/>
    </source>
</evidence>
<dbReference type="InterPro" id="IPR016156">
    <property type="entry name" value="FAD/NAD-linked_Rdtase_dimer_sf"/>
</dbReference>
<evidence type="ECO:0000256" key="9">
    <source>
        <dbReference type="ARBA" id="ARBA00023002"/>
    </source>
</evidence>
<reference evidence="19" key="1">
    <citation type="journal article" date="2020" name="mSystems">
        <title>Genome- and Community-Level Interaction Insights into Carbon Utilization and Element Cycling Functions of Hydrothermarchaeota in Hydrothermal Sediment.</title>
        <authorList>
            <person name="Zhou Z."/>
            <person name="Liu Y."/>
            <person name="Xu W."/>
            <person name="Pan J."/>
            <person name="Luo Z.H."/>
            <person name="Li M."/>
        </authorList>
    </citation>
    <scope>NUCLEOTIDE SEQUENCE [LARGE SCALE GENOMIC DNA]</scope>
    <source>
        <strain evidence="19">SpSt-132</strain>
    </source>
</reference>
<dbReference type="InterPro" id="IPR006066">
    <property type="entry name" value="NO2/SO3_Rdtase_FeS/sirohaem_BS"/>
</dbReference>
<feature type="domain" description="Nitrite/sulphite reductase 4Fe-4S" evidence="14">
    <location>
        <begin position="591"/>
        <end position="742"/>
    </location>
</feature>
<dbReference type="InterPro" id="IPR041854">
    <property type="entry name" value="BFD-like_2Fe2S-bd_dom_sf"/>
</dbReference>
<keyword evidence="5" id="KW-0285">Flavoprotein</keyword>
<dbReference type="SUPFAM" id="SSF55124">
    <property type="entry name" value="Nitrite/Sulfite reductase N-terminal domain-like"/>
    <property type="match status" value="2"/>
</dbReference>
<evidence type="ECO:0000259" key="17">
    <source>
        <dbReference type="Pfam" id="PF07992"/>
    </source>
</evidence>
<dbReference type="PRINTS" id="PR00397">
    <property type="entry name" value="SIROHAEM"/>
</dbReference>
<keyword evidence="10" id="KW-0408">Iron</keyword>
<comment type="cofactor">
    <cofactor evidence="13">
        <name>[2Fe-2S] cluster</name>
        <dbReference type="ChEBI" id="CHEBI:190135"/>
    </cofactor>
</comment>
<evidence type="ECO:0000256" key="3">
    <source>
        <dbReference type="ARBA" id="ARBA00022485"/>
    </source>
</evidence>
<dbReference type="Gene3D" id="1.10.10.1100">
    <property type="entry name" value="BFD-like [2Fe-2S]-binding domain"/>
    <property type="match status" value="1"/>
</dbReference>
<comment type="caution">
    <text evidence="19">The sequence shown here is derived from an EMBL/GenBank/DDBJ whole genome shotgun (WGS) entry which is preliminary data.</text>
</comment>
<accession>A0A7C2V3H8</accession>
<dbReference type="Pfam" id="PF04324">
    <property type="entry name" value="Fer2_BFD"/>
    <property type="match status" value="1"/>
</dbReference>
<dbReference type="PRINTS" id="PR00368">
    <property type="entry name" value="FADPNR"/>
</dbReference>
<dbReference type="Pfam" id="PF07992">
    <property type="entry name" value="Pyr_redox_2"/>
    <property type="match status" value="1"/>
</dbReference>
<dbReference type="GO" id="GO:0051537">
    <property type="term" value="F:2 iron, 2 sulfur cluster binding"/>
    <property type="evidence" value="ECO:0007669"/>
    <property type="project" value="UniProtKB-KW"/>
</dbReference>
<feature type="domain" description="NADH-rubredoxin oxidoreductase C-terminal" evidence="18">
    <location>
        <begin position="315"/>
        <end position="378"/>
    </location>
</feature>
<evidence type="ECO:0000259" key="15">
    <source>
        <dbReference type="Pfam" id="PF03460"/>
    </source>
</evidence>
<dbReference type="InterPro" id="IPR045854">
    <property type="entry name" value="NO2/SO3_Rdtase_4Fe4S_sf"/>
</dbReference>
<comment type="similarity">
    <text evidence="2">Belongs to the nitrite and sulfite reductase 4Fe-4S domain family.</text>
</comment>
<keyword evidence="3" id="KW-0004">4Fe-4S</keyword>
<evidence type="ECO:0000256" key="6">
    <source>
        <dbReference type="ARBA" id="ARBA00022714"/>
    </source>
</evidence>
<dbReference type="Gene3D" id="3.50.50.60">
    <property type="entry name" value="FAD/NAD(P)-binding domain"/>
    <property type="match status" value="2"/>
</dbReference>
<feature type="domain" description="Nitrite/Sulfite reductase ferredoxin-like" evidence="15">
    <location>
        <begin position="765"/>
        <end position="825"/>
    </location>
</feature>
<dbReference type="InterPro" id="IPR051329">
    <property type="entry name" value="NIR_SIR_4Fe-4S"/>
</dbReference>
<dbReference type="AlphaFoldDB" id="A0A7C2V3H8"/>
<evidence type="ECO:0000256" key="12">
    <source>
        <dbReference type="ARBA" id="ARBA00023063"/>
    </source>
</evidence>
<keyword evidence="7" id="KW-0479">Metal-binding</keyword>
<dbReference type="PANTHER" id="PTHR32439:SF0">
    <property type="entry name" value="FERREDOXIN--NITRITE REDUCTASE, CHLOROPLASTIC"/>
    <property type="match status" value="1"/>
</dbReference>
<evidence type="ECO:0000256" key="2">
    <source>
        <dbReference type="ARBA" id="ARBA00010429"/>
    </source>
</evidence>
<dbReference type="InterPro" id="IPR041575">
    <property type="entry name" value="Rubredoxin_C"/>
</dbReference>
<dbReference type="PROSITE" id="PS00365">
    <property type="entry name" value="NIR_SIR"/>
    <property type="match status" value="1"/>
</dbReference>
<dbReference type="Gene3D" id="3.30.390.30">
    <property type="match status" value="1"/>
</dbReference>
<keyword evidence="6" id="KW-0001">2Fe-2S</keyword>
<evidence type="ECO:0000256" key="1">
    <source>
        <dbReference type="ARBA" id="ARBA00001974"/>
    </source>
</evidence>
<feature type="domain" description="FAD/NAD(P)-binding" evidence="17">
    <location>
        <begin position="1"/>
        <end position="279"/>
    </location>
</feature>
<dbReference type="GO" id="GO:0046872">
    <property type="term" value="F:metal ion binding"/>
    <property type="evidence" value="ECO:0007669"/>
    <property type="project" value="UniProtKB-KW"/>
</dbReference>
<protein>
    <submittedName>
        <fullName evidence="19">Nitrite reductase</fullName>
    </submittedName>
</protein>
<dbReference type="UniPathway" id="UPA00653"/>
<dbReference type="InterPro" id="IPR036136">
    <property type="entry name" value="Nit/Sulf_reduc_fer-like_dom_sf"/>
</dbReference>
<proteinExistence type="inferred from homology"/>
<comment type="cofactor">
    <cofactor evidence="1">
        <name>FAD</name>
        <dbReference type="ChEBI" id="CHEBI:57692"/>
    </cofactor>
</comment>
<dbReference type="Gene3D" id="3.90.480.20">
    <property type="match status" value="1"/>
</dbReference>
<dbReference type="SUPFAM" id="SSF56014">
    <property type="entry name" value="Nitrite and sulphite reductase 4Fe-4S domain-like"/>
    <property type="match status" value="2"/>
</dbReference>
<dbReference type="Pfam" id="PF01077">
    <property type="entry name" value="NIR_SIR"/>
    <property type="match status" value="1"/>
</dbReference>
<evidence type="ECO:0000256" key="5">
    <source>
        <dbReference type="ARBA" id="ARBA00022630"/>
    </source>
</evidence>
<dbReference type="Pfam" id="PF18267">
    <property type="entry name" value="Rubredoxin_C"/>
    <property type="match status" value="1"/>
</dbReference>
<feature type="domain" description="Nitrite/Sulfite reductase ferredoxin-like" evidence="15">
    <location>
        <begin position="516"/>
        <end position="580"/>
    </location>
</feature>
<evidence type="ECO:0000256" key="7">
    <source>
        <dbReference type="ARBA" id="ARBA00022723"/>
    </source>
</evidence>
<evidence type="ECO:0000259" key="18">
    <source>
        <dbReference type="Pfam" id="PF18267"/>
    </source>
</evidence>
<dbReference type="InterPro" id="IPR005117">
    <property type="entry name" value="NiRdtase/SiRdtase_haem-b_fer"/>
</dbReference>
<evidence type="ECO:0000313" key="19">
    <source>
        <dbReference type="EMBL" id="HEW45934.1"/>
    </source>
</evidence>
<dbReference type="SUPFAM" id="SSF51905">
    <property type="entry name" value="FAD/NAD(P)-binding domain"/>
    <property type="match status" value="1"/>
</dbReference>
<dbReference type="EMBL" id="DSFP01000037">
    <property type="protein sequence ID" value="HEW45934.1"/>
    <property type="molecule type" value="Genomic_DNA"/>
</dbReference>
<dbReference type="PANTHER" id="PTHR32439">
    <property type="entry name" value="FERREDOXIN--NITRITE REDUCTASE, CHLOROPLASTIC"/>
    <property type="match status" value="1"/>
</dbReference>
<evidence type="ECO:0000259" key="14">
    <source>
        <dbReference type="Pfam" id="PF01077"/>
    </source>
</evidence>
<feature type="domain" description="BFD-like [2Fe-2S]-binding" evidence="16">
    <location>
        <begin position="407"/>
        <end position="456"/>
    </location>
</feature>
<evidence type="ECO:0000256" key="10">
    <source>
        <dbReference type="ARBA" id="ARBA00023004"/>
    </source>
</evidence>
<dbReference type="GO" id="GO:0042128">
    <property type="term" value="P:nitrate assimilation"/>
    <property type="evidence" value="ECO:0007669"/>
    <property type="project" value="UniProtKB-UniPathway"/>
</dbReference>
<keyword evidence="12" id="KW-0534">Nitrate assimilation</keyword>
<keyword evidence="9" id="KW-0560">Oxidoreductase</keyword>
<dbReference type="GO" id="GO:0051539">
    <property type="term" value="F:4 iron, 4 sulfur cluster binding"/>
    <property type="evidence" value="ECO:0007669"/>
    <property type="project" value="UniProtKB-KW"/>
</dbReference>
<dbReference type="InterPro" id="IPR006067">
    <property type="entry name" value="NO2/SO3_Rdtase_4Fe4S_dom"/>
</dbReference>
<organism evidence="19">
    <name type="scientific">Hydrogenobacter sp</name>
    <dbReference type="NCBI Taxonomy" id="2152829"/>
    <lineage>
        <taxon>Bacteria</taxon>
        <taxon>Pseudomonadati</taxon>
        <taxon>Aquificota</taxon>
        <taxon>Aquificia</taxon>
        <taxon>Aquificales</taxon>
        <taxon>Aquificaceae</taxon>
        <taxon>Hydrogenobacter</taxon>
    </lineage>
</organism>
<dbReference type="InterPro" id="IPR036188">
    <property type="entry name" value="FAD/NAD-bd_sf"/>
</dbReference>
<evidence type="ECO:0000256" key="13">
    <source>
        <dbReference type="ARBA" id="ARBA00034078"/>
    </source>
</evidence>
<dbReference type="Gene3D" id="3.30.413.10">
    <property type="entry name" value="Sulfite Reductase Hemoprotein, domain 1"/>
    <property type="match status" value="2"/>
</dbReference>
<evidence type="ECO:0000256" key="8">
    <source>
        <dbReference type="ARBA" id="ARBA00022827"/>
    </source>
</evidence>
<gene>
    <name evidence="19" type="ORF">ENO47_04590</name>
</gene>